<dbReference type="EMBL" id="NRRE01000017">
    <property type="protein sequence ID" value="MBK1696621.1"/>
    <property type="molecule type" value="Genomic_DNA"/>
</dbReference>
<dbReference type="Proteomes" id="UP000778970">
    <property type="component" value="Unassembled WGS sequence"/>
</dbReference>
<reference evidence="2" key="2">
    <citation type="journal article" date="2020" name="Microorganisms">
        <title>Osmotic Adaptation and Compatible Solute Biosynthesis of Phototrophic Bacteria as Revealed from Genome Analyses.</title>
        <authorList>
            <person name="Imhoff J.F."/>
            <person name="Rahn T."/>
            <person name="Kunzel S."/>
            <person name="Keller A."/>
            <person name="Neulinger S.C."/>
        </authorList>
    </citation>
    <scope>NUCLEOTIDE SEQUENCE</scope>
    <source>
        <strain evidence="2">DSM 9154</strain>
    </source>
</reference>
<proteinExistence type="predicted"/>
<keyword evidence="3" id="KW-1185">Reference proteome</keyword>
<organism evidence="2 3">
    <name type="scientific">Rhodovibrio salinarum</name>
    <dbReference type="NCBI Taxonomy" id="1087"/>
    <lineage>
        <taxon>Bacteria</taxon>
        <taxon>Pseudomonadati</taxon>
        <taxon>Pseudomonadota</taxon>
        <taxon>Alphaproteobacteria</taxon>
        <taxon>Rhodospirillales</taxon>
        <taxon>Rhodovibrionaceae</taxon>
        <taxon>Rhodovibrio</taxon>
    </lineage>
</organism>
<evidence type="ECO:0000313" key="3">
    <source>
        <dbReference type="Proteomes" id="UP000778970"/>
    </source>
</evidence>
<dbReference type="RefSeq" id="WP_027289468.1">
    <property type="nucleotide sequence ID" value="NZ_NRRE01000017.1"/>
</dbReference>
<gene>
    <name evidence="2" type="ORF">CKO21_05120</name>
</gene>
<evidence type="ECO:0000313" key="2">
    <source>
        <dbReference type="EMBL" id="MBK1696621.1"/>
    </source>
</evidence>
<accession>A0A934QGL5</accession>
<evidence type="ECO:0000256" key="1">
    <source>
        <dbReference type="SAM" id="MobiDB-lite"/>
    </source>
</evidence>
<feature type="compositionally biased region" description="Polar residues" evidence="1">
    <location>
        <begin position="1"/>
        <end position="12"/>
    </location>
</feature>
<comment type="caution">
    <text evidence="2">The sequence shown here is derived from an EMBL/GenBank/DDBJ whole genome shotgun (WGS) entry which is preliminary data.</text>
</comment>
<dbReference type="AlphaFoldDB" id="A0A934QGL5"/>
<name>A0A934QGL5_9PROT</name>
<feature type="region of interest" description="Disordered" evidence="1">
    <location>
        <begin position="1"/>
        <end position="28"/>
    </location>
</feature>
<protein>
    <submittedName>
        <fullName evidence="2">Uncharacterized protein</fullName>
    </submittedName>
</protein>
<sequence>MMANEFEQNTSDKLALGDGNPGTPETNLDRLLSHLETDSLAAKLVTAYAGAETEKSAQSALLDVMRERLEELKDGHGDTKN</sequence>
<reference evidence="2" key="1">
    <citation type="submission" date="2017-08" db="EMBL/GenBank/DDBJ databases">
        <authorList>
            <person name="Imhoff J.F."/>
            <person name="Rahn T."/>
            <person name="Kuenzel S."/>
            <person name="Neulinger S.C."/>
        </authorList>
    </citation>
    <scope>NUCLEOTIDE SEQUENCE</scope>
    <source>
        <strain evidence="2">DSM 9154</strain>
    </source>
</reference>